<reference evidence="3" key="2">
    <citation type="submission" date="2015-06" db="UniProtKB">
        <authorList>
            <consortium name="EnsemblMetazoa"/>
        </authorList>
    </citation>
    <scope>IDENTIFICATION</scope>
</reference>
<keyword evidence="4" id="KW-1185">Reference proteome</keyword>
<dbReference type="InterPro" id="IPR052728">
    <property type="entry name" value="O2_lipid_transport_reg"/>
</dbReference>
<feature type="transmembrane region" description="Helical" evidence="1">
    <location>
        <begin position="256"/>
        <end position="275"/>
    </location>
</feature>
<dbReference type="Pfam" id="PF01757">
    <property type="entry name" value="Acyl_transf_3"/>
    <property type="match status" value="1"/>
</dbReference>
<dbReference type="PANTHER" id="PTHR11161:SF15">
    <property type="entry name" value="GH19286P-RELATED"/>
    <property type="match status" value="1"/>
</dbReference>
<organism evidence="3 4">
    <name type="scientific">Megaselia scalaris</name>
    <name type="common">Humpbacked fly</name>
    <name type="synonym">Phora scalaris</name>
    <dbReference type="NCBI Taxonomy" id="36166"/>
    <lineage>
        <taxon>Eukaryota</taxon>
        <taxon>Metazoa</taxon>
        <taxon>Ecdysozoa</taxon>
        <taxon>Arthropoda</taxon>
        <taxon>Hexapoda</taxon>
        <taxon>Insecta</taxon>
        <taxon>Pterygota</taxon>
        <taxon>Neoptera</taxon>
        <taxon>Endopterygota</taxon>
        <taxon>Diptera</taxon>
        <taxon>Brachycera</taxon>
        <taxon>Muscomorpha</taxon>
        <taxon>Platypezoidea</taxon>
        <taxon>Phoridae</taxon>
        <taxon>Megaseliini</taxon>
        <taxon>Megaselia</taxon>
    </lineage>
</organism>
<evidence type="ECO:0000259" key="2">
    <source>
        <dbReference type="Pfam" id="PF01757"/>
    </source>
</evidence>
<feature type="transmembrane region" description="Helical" evidence="1">
    <location>
        <begin position="432"/>
        <end position="450"/>
    </location>
</feature>
<evidence type="ECO:0000313" key="4">
    <source>
        <dbReference type="Proteomes" id="UP000015102"/>
    </source>
</evidence>
<feature type="transmembrane region" description="Helical" evidence="1">
    <location>
        <begin position="470"/>
        <end position="492"/>
    </location>
</feature>
<dbReference type="EnsemblMetazoa" id="MESCA005868-RA">
    <property type="protein sequence ID" value="MESCA005868-PA"/>
    <property type="gene ID" value="MESCA005868"/>
</dbReference>
<keyword evidence="1" id="KW-1133">Transmembrane helix</keyword>
<evidence type="ECO:0000313" key="3">
    <source>
        <dbReference type="EnsemblMetazoa" id="MESCA005868-PA"/>
    </source>
</evidence>
<feature type="transmembrane region" description="Helical" evidence="1">
    <location>
        <begin position="287"/>
        <end position="306"/>
    </location>
</feature>
<accession>T1GQG3</accession>
<dbReference type="GO" id="GO:0016747">
    <property type="term" value="F:acyltransferase activity, transferring groups other than amino-acyl groups"/>
    <property type="evidence" value="ECO:0007669"/>
    <property type="project" value="InterPro"/>
</dbReference>
<dbReference type="STRING" id="36166.T1GQG3"/>
<dbReference type="Proteomes" id="UP000015102">
    <property type="component" value="Unassembled WGS sequence"/>
</dbReference>
<dbReference type="EMBL" id="CAQQ02196505">
    <property type="status" value="NOT_ANNOTATED_CDS"/>
    <property type="molecule type" value="Genomic_DNA"/>
</dbReference>
<feature type="transmembrane region" description="Helical" evidence="1">
    <location>
        <begin position="363"/>
        <end position="381"/>
    </location>
</feature>
<dbReference type="InterPro" id="IPR002656">
    <property type="entry name" value="Acyl_transf_3_dom"/>
</dbReference>
<dbReference type="EMBL" id="CAQQ02196508">
    <property type="status" value="NOT_ANNOTATED_CDS"/>
    <property type="molecule type" value="Genomic_DNA"/>
</dbReference>
<keyword evidence="1" id="KW-0472">Membrane</keyword>
<dbReference type="PANTHER" id="PTHR11161">
    <property type="entry name" value="O-ACYLTRANSFERASE"/>
    <property type="match status" value="1"/>
</dbReference>
<keyword evidence="1" id="KW-0812">Transmembrane</keyword>
<feature type="transmembrane region" description="Helical" evidence="1">
    <location>
        <begin position="137"/>
        <end position="158"/>
    </location>
</feature>
<feature type="transmembrane region" description="Helical" evidence="1">
    <location>
        <begin position="201"/>
        <end position="219"/>
    </location>
</feature>
<dbReference type="EMBL" id="CAQQ02196504">
    <property type="status" value="NOT_ANNOTATED_CDS"/>
    <property type="molecule type" value="Genomic_DNA"/>
</dbReference>
<dbReference type="EMBL" id="CAQQ02196507">
    <property type="status" value="NOT_ANNOTATED_CDS"/>
    <property type="molecule type" value="Genomic_DNA"/>
</dbReference>
<dbReference type="EMBL" id="CAQQ02196506">
    <property type="status" value="NOT_ANNOTATED_CDS"/>
    <property type="molecule type" value="Genomic_DNA"/>
</dbReference>
<feature type="domain" description="Acyltransferase 3" evidence="2">
    <location>
        <begin position="143"/>
        <end position="485"/>
    </location>
</feature>
<sequence>SIFKHTIHVGLCVPKSCSEYSIVNYTSQYFQRNEFLLQHEIDIKMTLVESKIPAFNWSFFLNTGVVIILLAFLVILTLIAFAEIILRIHKRYRDQSQSGEGKKLPDDEFTTIEKAILCFDIRANLNLALSVEESKNFMPVIAGMRTIVCLWVTLFHVYYYSLFTIKNFPLVFAKLENFILQPVLQSVFYVDVFFVIRLMPVLFIVMVMSEVVFGLLDVYSPFRMDQFSGIYCRDTWWYNIFFINNFLDLKYMCNSWAWYLGCEMQYFTLFLLMLFIHTKYEKAGKIIFCLAAVIFAGIGFYCNLSLEYSFEIDRIYKTLEHLYVKPWVRINPYFGGAFMGWLHYKTKNNSNGGIKLSSIGRKIFWLCGLIIYLTTIYISYFKSAPNWLVSLIMSFGKLCFGLYTGSVILVCQQPTHANNLFARVMGSKIFLFLNKFCFSIYLVAPVIIYAAFGFRTESTLFSEMGSGIDFIAIIALSVGVAFVLVILVEIPFQKLSSRFIMKKR</sequence>
<proteinExistence type="predicted"/>
<dbReference type="AlphaFoldDB" id="T1GQG3"/>
<protein>
    <recommendedName>
        <fullName evidence="2">Acyltransferase 3 domain-containing protein</fullName>
    </recommendedName>
</protein>
<dbReference type="OMA" id="RREICVI"/>
<name>T1GQG3_MEGSC</name>
<evidence type="ECO:0000256" key="1">
    <source>
        <dbReference type="SAM" id="Phobius"/>
    </source>
</evidence>
<reference evidence="4" key="1">
    <citation type="submission" date="2013-02" db="EMBL/GenBank/DDBJ databases">
        <authorList>
            <person name="Hughes D."/>
        </authorList>
    </citation>
    <scope>NUCLEOTIDE SEQUENCE</scope>
    <source>
        <strain>Durham</strain>
        <strain evidence="4">NC isolate 2 -- Noor lab</strain>
    </source>
</reference>
<feature type="transmembrane region" description="Helical" evidence="1">
    <location>
        <begin position="59"/>
        <end position="86"/>
    </location>
</feature>
<feature type="transmembrane region" description="Helical" evidence="1">
    <location>
        <begin position="387"/>
        <end position="411"/>
    </location>
</feature>
<dbReference type="HOGENOM" id="CLU_007874_3_0_1"/>